<accession>A0ABV9KEZ3</accession>
<organism evidence="1 2">
    <name type="scientific">Seohaeicola nanhaiensis</name>
    <dbReference type="NCBI Taxonomy" id="1387282"/>
    <lineage>
        <taxon>Bacteria</taxon>
        <taxon>Pseudomonadati</taxon>
        <taxon>Pseudomonadota</taxon>
        <taxon>Alphaproteobacteria</taxon>
        <taxon>Rhodobacterales</taxon>
        <taxon>Roseobacteraceae</taxon>
        <taxon>Seohaeicola</taxon>
    </lineage>
</organism>
<gene>
    <name evidence="1" type="ORF">ACFO5X_06310</name>
</gene>
<sequence length="252" mass="28619">MAQNRSSAVMQQRAEAHDSLDDFPTAPWATRALCEFLRSRGELLHLQEVWEPACNRGYMAQPLGEYFDRVHATDVHDYGYSGQGAVSDFLVDWSQDAPDVDWVITNPPFRLADDFIRQGLKYARRGVAVFVRVAFVEGLERYETLFRDRPEDVFLPFVERVVIWQGVLLDPDIPIRHERVDKVTGDVTVEIKKPSSATAYCWLVFYRESAGFSELVRIPPCRRALTRPGDYPPVPDHLLPPAGGLLDLAEGD</sequence>
<proteinExistence type="predicted"/>
<evidence type="ECO:0000313" key="2">
    <source>
        <dbReference type="Proteomes" id="UP001595973"/>
    </source>
</evidence>
<dbReference type="InterPro" id="IPR029063">
    <property type="entry name" value="SAM-dependent_MTases_sf"/>
</dbReference>
<comment type="caution">
    <text evidence="1">The sequence shown here is derived from an EMBL/GenBank/DDBJ whole genome shotgun (WGS) entry which is preliminary data.</text>
</comment>
<protein>
    <recommendedName>
        <fullName evidence="3">Methyltransferase</fullName>
    </recommendedName>
</protein>
<reference evidence="2" key="1">
    <citation type="journal article" date="2019" name="Int. J. Syst. Evol. Microbiol.">
        <title>The Global Catalogue of Microorganisms (GCM) 10K type strain sequencing project: providing services to taxonomists for standard genome sequencing and annotation.</title>
        <authorList>
            <consortium name="The Broad Institute Genomics Platform"/>
            <consortium name="The Broad Institute Genome Sequencing Center for Infectious Disease"/>
            <person name="Wu L."/>
            <person name="Ma J."/>
        </authorList>
    </citation>
    <scope>NUCLEOTIDE SEQUENCE [LARGE SCALE GENOMIC DNA]</scope>
    <source>
        <strain evidence="2">CGMCC 4.7283</strain>
    </source>
</reference>
<dbReference type="SUPFAM" id="SSF53335">
    <property type="entry name" value="S-adenosyl-L-methionine-dependent methyltransferases"/>
    <property type="match status" value="1"/>
</dbReference>
<keyword evidence="2" id="KW-1185">Reference proteome</keyword>
<evidence type="ECO:0000313" key="1">
    <source>
        <dbReference type="EMBL" id="MFC4668161.1"/>
    </source>
</evidence>
<dbReference type="Proteomes" id="UP001595973">
    <property type="component" value="Unassembled WGS sequence"/>
</dbReference>
<dbReference type="EMBL" id="JBHSGI010000004">
    <property type="protein sequence ID" value="MFC4668161.1"/>
    <property type="molecule type" value="Genomic_DNA"/>
</dbReference>
<evidence type="ECO:0008006" key="3">
    <source>
        <dbReference type="Google" id="ProtNLM"/>
    </source>
</evidence>
<name>A0ABV9KEZ3_9RHOB</name>
<dbReference type="RefSeq" id="WP_380716429.1">
    <property type="nucleotide sequence ID" value="NZ_JBHSGI010000004.1"/>
</dbReference>